<dbReference type="InterPro" id="IPR006640">
    <property type="entry name" value="SprT-like_domain"/>
</dbReference>
<proteinExistence type="predicted"/>
<dbReference type="EMBL" id="PDDY01000003">
    <property type="protein sequence ID" value="PEH40511.1"/>
    <property type="molecule type" value="Genomic_DNA"/>
</dbReference>
<dbReference type="Pfam" id="PF10263">
    <property type="entry name" value="SprT-like"/>
    <property type="match status" value="1"/>
</dbReference>
<name>A0A2A7SAC1_BURGA</name>
<gene>
    <name evidence="2" type="ORF">CRM94_17230</name>
</gene>
<dbReference type="AlphaFoldDB" id="A0A2A7SAC1"/>
<protein>
    <submittedName>
        <fullName evidence="2">SprT domain-containing protein</fullName>
    </submittedName>
</protein>
<feature type="domain" description="SprT-like" evidence="1">
    <location>
        <begin position="13"/>
        <end position="115"/>
    </location>
</feature>
<comment type="caution">
    <text evidence="2">The sequence shown here is derived from an EMBL/GenBank/DDBJ whole genome shotgun (WGS) entry which is preliminary data.</text>
</comment>
<organism evidence="2 3">
    <name type="scientific">Burkholderia gladioli</name>
    <name type="common">Pseudomonas marginata</name>
    <name type="synonym">Phytomonas marginata</name>
    <dbReference type="NCBI Taxonomy" id="28095"/>
    <lineage>
        <taxon>Bacteria</taxon>
        <taxon>Pseudomonadati</taxon>
        <taxon>Pseudomonadota</taxon>
        <taxon>Betaproteobacteria</taxon>
        <taxon>Burkholderiales</taxon>
        <taxon>Burkholderiaceae</taxon>
        <taxon>Burkholderia</taxon>
    </lineage>
</organism>
<sequence>MMTPTAQAYAELQQAYDFFNERLFEARLPACLLTFQRERRSYGYFSHEAFVDSTTGKTTDEIALNCAYFATVPLIEILQTLAHEMVHLWQFRFGKPSRKGYHNKEFAAKMKAIGLMPSSTGMPGGEEVGQHMADYVIPGGPFLAACKTLLETSFRITWMDRHPIQPQHNPTPEILKDDPAAEELVTLGAFSMPAESLVASVTRPAGTIDSPGGAGEVGAPTPVTDRSNRLKFTCEKCGDNIWGKPSLANVKHGGECGDAAFVRA</sequence>
<accession>A0A2A7SAC1</accession>
<reference evidence="3" key="1">
    <citation type="submission" date="2017-09" db="EMBL/GenBank/DDBJ databases">
        <title>FDA dAtabase for Regulatory Grade micrObial Sequences (FDA-ARGOS): Supporting development and validation of Infectious Disease Dx tests.</title>
        <authorList>
            <person name="Minogue T."/>
            <person name="Wolcott M."/>
            <person name="Wasieloski L."/>
            <person name="Aguilar W."/>
            <person name="Moore D."/>
            <person name="Tallon L."/>
            <person name="Sadzewicz L."/>
            <person name="Ott S."/>
            <person name="Zhao X."/>
            <person name="Nagaraj S."/>
            <person name="Vavikolanu K."/>
            <person name="Aluvathingal J."/>
            <person name="Nadendla S."/>
            <person name="Sichtig H."/>
        </authorList>
    </citation>
    <scope>NUCLEOTIDE SEQUENCE [LARGE SCALE GENOMIC DNA]</scope>
    <source>
        <strain evidence="3">FDAARGOS_390</strain>
    </source>
</reference>
<evidence type="ECO:0000313" key="3">
    <source>
        <dbReference type="Proteomes" id="UP000220629"/>
    </source>
</evidence>
<evidence type="ECO:0000259" key="1">
    <source>
        <dbReference type="Pfam" id="PF10263"/>
    </source>
</evidence>
<dbReference type="GO" id="GO:0006950">
    <property type="term" value="P:response to stress"/>
    <property type="evidence" value="ECO:0007669"/>
    <property type="project" value="UniProtKB-ARBA"/>
</dbReference>
<evidence type="ECO:0000313" key="2">
    <source>
        <dbReference type="EMBL" id="PEH40511.1"/>
    </source>
</evidence>
<dbReference type="Proteomes" id="UP000220629">
    <property type="component" value="Unassembled WGS sequence"/>
</dbReference>